<dbReference type="Proteomes" id="UP000634136">
    <property type="component" value="Unassembled WGS sequence"/>
</dbReference>
<comment type="caution">
    <text evidence="1">The sequence shown here is derived from an EMBL/GenBank/DDBJ whole genome shotgun (WGS) entry which is preliminary data.</text>
</comment>
<reference evidence="1" key="1">
    <citation type="submission" date="2020-09" db="EMBL/GenBank/DDBJ databases">
        <title>Genome-Enabled Discovery of Anthraquinone Biosynthesis in Senna tora.</title>
        <authorList>
            <person name="Kang S.-H."/>
            <person name="Pandey R.P."/>
            <person name="Lee C.-M."/>
            <person name="Sim J.-S."/>
            <person name="Jeong J.-T."/>
            <person name="Choi B.-S."/>
            <person name="Jung M."/>
            <person name="Ginzburg D."/>
            <person name="Zhao K."/>
            <person name="Won S.Y."/>
            <person name="Oh T.-J."/>
            <person name="Yu Y."/>
            <person name="Kim N.-H."/>
            <person name="Lee O.R."/>
            <person name="Lee T.-H."/>
            <person name="Bashyal P."/>
            <person name="Kim T.-S."/>
            <person name="Lee W.-H."/>
            <person name="Kawkins C."/>
            <person name="Kim C.-K."/>
            <person name="Kim J.S."/>
            <person name="Ahn B.O."/>
            <person name="Rhee S.Y."/>
            <person name="Sohng J.K."/>
        </authorList>
    </citation>
    <scope>NUCLEOTIDE SEQUENCE</scope>
    <source>
        <tissue evidence="1">Leaf</tissue>
    </source>
</reference>
<evidence type="ECO:0000313" key="2">
    <source>
        <dbReference type="Proteomes" id="UP000634136"/>
    </source>
</evidence>
<keyword evidence="2" id="KW-1185">Reference proteome</keyword>
<name>A0A834XBB5_9FABA</name>
<evidence type="ECO:0000313" key="1">
    <source>
        <dbReference type="EMBL" id="KAF7841542.1"/>
    </source>
</evidence>
<sequence>MVLLSPFFSSGLAVASHPELAKENGPEDHFLHMETCHS</sequence>
<accession>A0A834XBB5</accession>
<proteinExistence type="predicted"/>
<gene>
    <name evidence="1" type="ORF">G2W53_003840</name>
</gene>
<dbReference type="AlphaFoldDB" id="A0A834XBB5"/>
<protein>
    <submittedName>
        <fullName evidence="1">Uncharacterized protein</fullName>
    </submittedName>
</protein>
<dbReference type="EMBL" id="JAAIUW010000002">
    <property type="protein sequence ID" value="KAF7841542.1"/>
    <property type="molecule type" value="Genomic_DNA"/>
</dbReference>
<organism evidence="1 2">
    <name type="scientific">Senna tora</name>
    <dbReference type="NCBI Taxonomy" id="362788"/>
    <lineage>
        <taxon>Eukaryota</taxon>
        <taxon>Viridiplantae</taxon>
        <taxon>Streptophyta</taxon>
        <taxon>Embryophyta</taxon>
        <taxon>Tracheophyta</taxon>
        <taxon>Spermatophyta</taxon>
        <taxon>Magnoliopsida</taxon>
        <taxon>eudicotyledons</taxon>
        <taxon>Gunneridae</taxon>
        <taxon>Pentapetalae</taxon>
        <taxon>rosids</taxon>
        <taxon>fabids</taxon>
        <taxon>Fabales</taxon>
        <taxon>Fabaceae</taxon>
        <taxon>Caesalpinioideae</taxon>
        <taxon>Cassia clade</taxon>
        <taxon>Senna</taxon>
    </lineage>
</organism>